<dbReference type="SUPFAM" id="SSF53697">
    <property type="entry name" value="SIS domain"/>
    <property type="match status" value="1"/>
</dbReference>
<gene>
    <name evidence="6" type="ORF">D5F53_25605</name>
</gene>
<dbReference type="GO" id="GO:1901135">
    <property type="term" value="P:carbohydrate derivative metabolic process"/>
    <property type="evidence" value="ECO:0007669"/>
    <property type="project" value="InterPro"/>
</dbReference>
<dbReference type="Pfam" id="PF01380">
    <property type="entry name" value="SIS"/>
    <property type="match status" value="1"/>
</dbReference>
<dbReference type="Pfam" id="PF01418">
    <property type="entry name" value="HTH_6"/>
    <property type="match status" value="1"/>
</dbReference>
<feature type="domain" description="SIS" evidence="5">
    <location>
        <begin position="141"/>
        <end position="278"/>
    </location>
</feature>
<dbReference type="InterPro" id="IPR009057">
    <property type="entry name" value="Homeodomain-like_sf"/>
</dbReference>
<sequence>MGTSIHAHSHNIESICFFCYNSQMAVVDSMDIYMVIQQLYPSFSKKEQLVANYILQEGQSINNMNISVLANHVGVSNGTITHFCKKIGCNNFAELKVQLGRLRTAAAPSAEDNILIQVSKFYQTVIERSNQLLDITYLHRLAEAIKSAARIYIYGIGSSGLSAKEMMLRLLRMGFNVQSITDSHLMLINSSILNENDFVIAISSSGETSVIVDATRIAKNNGCKVICLTSFSESTLAQQVDSFILVSNTLFVDKERFVNSQFSVMYAIDILCMILLADPDLNSRMQITVNTILEHNRMD</sequence>
<proteinExistence type="predicted"/>
<dbReference type="InterPro" id="IPR046348">
    <property type="entry name" value="SIS_dom_sf"/>
</dbReference>
<dbReference type="PROSITE" id="PS51071">
    <property type="entry name" value="HTH_RPIR"/>
    <property type="match status" value="1"/>
</dbReference>
<dbReference type="GO" id="GO:0003700">
    <property type="term" value="F:DNA-binding transcription factor activity"/>
    <property type="evidence" value="ECO:0007669"/>
    <property type="project" value="InterPro"/>
</dbReference>
<name>A0A385TPU0_PAELA</name>
<feature type="domain" description="HTH rpiR-type" evidence="4">
    <location>
        <begin position="30"/>
        <end position="106"/>
    </location>
</feature>
<dbReference type="PROSITE" id="PS51464">
    <property type="entry name" value="SIS"/>
    <property type="match status" value="1"/>
</dbReference>
<dbReference type="GO" id="GO:0097367">
    <property type="term" value="F:carbohydrate derivative binding"/>
    <property type="evidence" value="ECO:0007669"/>
    <property type="project" value="InterPro"/>
</dbReference>
<accession>A0A385TPU0</accession>
<dbReference type="InterPro" id="IPR036388">
    <property type="entry name" value="WH-like_DNA-bd_sf"/>
</dbReference>
<dbReference type="GO" id="GO:0003677">
    <property type="term" value="F:DNA binding"/>
    <property type="evidence" value="ECO:0007669"/>
    <property type="project" value="UniProtKB-KW"/>
</dbReference>
<evidence type="ECO:0000259" key="4">
    <source>
        <dbReference type="PROSITE" id="PS51071"/>
    </source>
</evidence>
<keyword evidence="1" id="KW-0805">Transcription regulation</keyword>
<dbReference type="InterPro" id="IPR035472">
    <property type="entry name" value="RpiR-like_SIS"/>
</dbReference>
<dbReference type="InterPro" id="IPR047640">
    <property type="entry name" value="RpiR-like"/>
</dbReference>
<dbReference type="CDD" id="cd05013">
    <property type="entry name" value="SIS_RpiR"/>
    <property type="match status" value="1"/>
</dbReference>
<dbReference type="AlphaFoldDB" id="A0A385TPU0"/>
<keyword evidence="3" id="KW-0804">Transcription</keyword>
<evidence type="ECO:0000256" key="1">
    <source>
        <dbReference type="ARBA" id="ARBA00023015"/>
    </source>
</evidence>
<dbReference type="Proteomes" id="UP000266552">
    <property type="component" value="Chromosome"/>
</dbReference>
<protein>
    <submittedName>
        <fullName evidence="6">MurR/RpiR family transcriptional regulator</fullName>
    </submittedName>
</protein>
<keyword evidence="2" id="KW-0238">DNA-binding</keyword>
<evidence type="ECO:0000313" key="7">
    <source>
        <dbReference type="Proteomes" id="UP000266552"/>
    </source>
</evidence>
<dbReference type="Gene3D" id="1.10.10.10">
    <property type="entry name" value="Winged helix-like DNA-binding domain superfamily/Winged helix DNA-binding domain"/>
    <property type="match status" value="1"/>
</dbReference>
<evidence type="ECO:0000259" key="5">
    <source>
        <dbReference type="PROSITE" id="PS51464"/>
    </source>
</evidence>
<evidence type="ECO:0000313" key="6">
    <source>
        <dbReference type="EMBL" id="AYB46470.1"/>
    </source>
</evidence>
<dbReference type="InterPro" id="IPR001347">
    <property type="entry name" value="SIS_dom"/>
</dbReference>
<dbReference type="PANTHER" id="PTHR30514">
    <property type="entry name" value="GLUCOKINASE"/>
    <property type="match status" value="1"/>
</dbReference>
<dbReference type="SUPFAM" id="SSF46689">
    <property type="entry name" value="Homeodomain-like"/>
    <property type="match status" value="1"/>
</dbReference>
<dbReference type="InterPro" id="IPR000281">
    <property type="entry name" value="HTH_RpiR"/>
</dbReference>
<evidence type="ECO:0000256" key="2">
    <source>
        <dbReference type="ARBA" id="ARBA00023125"/>
    </source>
</evidence>
<evidence type="ECO:0000256" key="3">
    <source>
        <dbReference type="ARBA" id="ARBA00023163"/>
    </source>
</evidence>
<organism evidence="6 7">
    <name type="scientific">Paenibacillus lautus</name>
    <name type="common">Bacillus lautus</name>
    <dbReference type="NCBI Taxonomy" id="1401"/>
    <lineage>
        <taxon>Bacteria</taxon>
        <taxon>Bacillati</taxon>
        <taxon>Bacillota</taxon>
        <taxon>Bacilli</taxon>
        <taxon>Bacillales</taxon>
        <taxon>Paenibacillaceae</taxon>
        <taxon>Paenibacillus</taxon>
    </lineage>
</organism>
<reference evidence="6 7" key="1">
    <citation type="submission" date="2018-09" db="EMBL/GenBank/DDBJ databases">
        <title>Genome Sequence of Paenibacillus lautus Strain E7593-69, Azo Dye-Degrading Bacteria, Isolated from Commercial Tattoo Inks.</title>
        <authorList>
            <person name="Nho S.W."/>
            <person name="Kim S.-J."/>
            <person name="Kweon O."/>
            <person name="Cerniglia C.E."/>
        </authorList>
    </citation>
    <scope>NUCLEOTIDE SEQUENCE [LARGE SCALE GENOMIC DNA]</scope>
    <source>
        <strain evidence="6 7">E7593-69</strain>
    </source>
</reference>
<dbReference type="KEGG" id="plw:D5F53_25605"/>
<dbReference type="Gene3D" id="3.40.50.10490">
    <property type="entry name" value="Glucose-6-phosphate isomerase like protein, domain 1"/>
    <property type="match status" value="1"/>
</dbReference>
<dbReference type="PANTHER" id="PTHR30514:SF21">
    <property type="entry name" value="RPIR-FAMILY TRANSCRIPTIONAL REGULATOR"/>
    <property type="match status" value="1"/>
</dbReference>
<dbReference type="EMBL" id="CP032412">
    <property type="protein sequence ID" value="AYB46470.1"/>
    <property type="molecule type" value="Genomic_DNA"/>
</dbReference>
<keyword evidence="7" id="KW-1185">Reference proteome</keyword>